<dbReference type="EMBL" id="QGNW01001551">
    <property type="protein sequence ID" value="RVW36984.1"/>
    <property type="molecule type" value="Genomic_DNA"/>
</dbReference>
<dbReference type="Proteomes" id="UP000288805">
    <property type="component" value="Unassembled WGS sequence"/>
</dbReference>
<dbReference type="InterPro" id="IPR012337">
    <property type="entry name" value="RNaseH-like_sf"/>
</dbReference>
<gene>
    <name evidence="2" type="primary">Tf2-11_49</name>
    <name evidence="2" type="ORF">CK203_099639</name>
</gene>
<dbReference type="Pfam" id="PF00078">
    <property type="entry name" value="RVT_1"/>
    <property type="match status" value="1"/>
</dbReference>
<dbReference type="InterPro" id="IPR001584">
    <property type="entry name" value="Integrase_cat-core"/>
</dbReference>
<dbReference type="AlphaFoldDB" id="A0A438DNJ6"/>
<dbReference type="Pfam" id="PF13456">
    <property type="entry name" value="RVT_3"/>
    <property type="match status" value="1"/>
</dbReference>
<evidence type="ECO:0000313" key="3">
    <source>
        <dbReference type="Proteomes" id="UP000288805"/>
    </source>
</evidence>
<dbReference type="CDD" id="cd01647">
    <property type="entry name" value="RT_LTR"/>
    <property type="match status" value="1"/>
</dbReference>
<comment type="caution">
    <text evidence="2">The sequence shown here is derived from an EMBL/GenBank/DDBJ whole genome shotgun (WGS) entry which is preliminary data.</text>
</comment>
<dbReference type="InterPro" id="IPR002156">
    <property type="entry name" value="RNaseH_domain"/>
</dbReference>
<dbReference type="PANTHER" id="PTHR48475:SF1">
    <property type="entry name" value="RNASE H TYPE-1 DOMAIN-CONTAINING PROTEIN"/>
    <property type="match status" value="1"/>
</dbReference>
<dbReference type="GO" id="GO:0004523">
    <property type="term" value="F:RNA-DNA hybrid ribonuclease activity"/>
    <property type="evidence" value="ECO:0007669"/>
    <property type="project" value="InterPro"/>
</dbReference>
<feature type="domain" description="Integrase catalytic" evidence="1">
    <location>
        <begin position="457"/>
        <end position="609"/>
    </location>
</feature>
<evidence type="ECO:0000259" key="1">
    <source>
        <dbReference type="PROSITE" id="PS50994"/>
    </source>
</evidence>
<dbReference type="PANTHER" id="PTHR48475">
    <property type="entry name" value="RIBONUCLEASE H"/>
    <property type="match status" value="1"/>
</dbReference>
<dbReference type="SUPFAM" id="SSF53098">
    <property type="entry name" value="Ribonuclease H-like"/>
    <property type="match status" value="2"/>
</dbReference>
<dbReference type="SUPFAM" id="SSF56672">
    <property type="entry name" value="DNA/RNA polymerases"/>
    <property type="match status" value="1"/>
</dbReference>
<sequence length="696" mass="79184">MARDHSAWLGTTVPKKDGKVRVCVDFRDLNKASPKDDFPLPHIDLLVDSTADHSMLSFMDGFSGYNQILMAPEDMENTTFIADDVEVYVDDMIVKSQGRADHLEALERFFERIREFRLRLNPKKCTVGVTSGKLLGHMLAFEKIKGYLLSPPVLVPSTPGRPLLQYLSVLDMALGCMLAQIDDSEKERAIYYLSKRMLEYEVKYVMIERLCLALVWATRRLRHYMTEYSKSIKGSIVADHLASLPTSEDRPVDDDFLDEEFVAMTNLSGWCMYFDGAANQSGYGIGVLFVEYEACILGLETALELDIRQMEVFGDSNLVLRQIQGDWKTKDMNLKPYHAYLELLVARFDDLRYVHLPRAQNQFVDALATLASAVDIPIDVVIRPLLIELRSALAYCCLIGETEVQDDLPDRASTDRVMREVHAGVCGQHMGGHILARKIMRTGYFWLTIETNCCQFVQKCPECQIHGDLIHAPPSELRALTSPWPFSWVEAASYARLTAARVASFIRSHIICHYGVPHELISDRGVHFRAEVDTSLQKYSIRHHRSSAYRPQTNGAVEVANKNIKRILRKMVETSRDWSEKLPFALWAYRTSFRTSTRATPYSLVYGMEVVLLVETEMGSLRVALEQQISETKKMARAFKKRVKPRPLQKGDLVLRILRGLIGDPRGKFRPSWSGPYVIRELTPEGATWLIDLDGN</sequence>
<reference evidence="2 3" key="1">
    <citation type="journal article" date="2018" name="PLoS Genet.">
        <title>Population sequencing reveals clonal diversity and ancestral inbreeding in the grapevine cultivar Chardonnay.</title>
        <authorList>
            <person name="Roach M.J."/>
            <person name="Johnson D.L."/>
            <person name="Bohlmann J."/>
            <person name="van Vuuren H.J."/>
            <person name="Jones S.J."/>
            <person name="Pretorius I.S."/>
            <person name="Schmidt S.A."/>
            <person name="Borneman A.R."/>
        </authorList>
    </citation>
    <scope>NUCLEOTIDE SEQUENCE [LARGE SCALE GENOMIC DNA]</scope>
    <source>
        <strain evidence="3">cv. Chardonnay</strain>
        <tissue evidence="2">Leaf</tissue>
    </source>
</reference>
<proteinExistence type="predicted"/>
<dbReference type="GO" id="GO:0015074">
    <property type="term" value="P:DNA integration"/>
    <property type="evidence" value="ECO:0007669"/>
    <property type="project" value="InterPro"/>
</dbReference>
<dbReference type="Pfam" id="PF17919">
    <property type="entry name" value="RT_RNaseH_2"/>
    <property type="match status" value="1"/>
</dbReference>
<dbReference type="Gene3D" id="1.10.340.70">
    <property type="match status" value="1"/>
</dbReference>
<protein>
    <submittedName>
        <fullName evidence="2">Transposon Tf2-11 polyprotein</fullName>
    </submittedName>
</protein>
<accession>A0A438DNJ6</accession>
<dbReference type="Gene3D" id="3.30.70.270">
    <property type="match status" value="1"/>
</dbReference>
<dbReference type="InterPro" id="IPR000477">
    <property type="entry name" value="RT_dom"/>
</dbReference>
<dbReference type="Pfam" id="PF17921">
    <property type="entry name" value="Integrase_H2C2"/>
    <property type="match status" value="1"/>
</dbReference>
<dbReference type="InterPro" id="IPR041588">
    <property type="entry name" value="Integrase_H2C2"/>
</dbReference>
<dbReference type="InterPro" id="IPR036397">
    <property type="entry name" value="RNaseH_sf"/>
</dbReference>
<dbReference type="InterPro" id="IPR043502">
    <property type="entry name" value="DNA/RNA_pol_sf"/>
</dbReference>
<name>A0A438DNJ6_VITVI</name>
<dbReference type="PROSITE" id="PS50994">
    <property type="entry name" value="INTEGRASE"/>
    <property type="match status" value="1"/>
</dbReference>
<organism evidence="2 3">
    <name type="scientific">Vitis vinifera</name>
    <name type="common">Grape</name>
    <dbReference type="NCBI Taxonomy" id="29760"/>
    <lineage>
        <taxon>Eukaryota</taxon>
        <taxon>Viridiplantae</taxon>
        <taxon>Streptophyta</taxon>
        <taxon>Embryophyta</taxon>
        <taxon>Tracheophyta</taxon>
        <taxon>Spermatophyta</taxon>
        <taxon>Magnoliopsida</taxon>
        <taxon>eudicotyledons</taxon>
        <taxon>Gunneridae</taxon>
        <taxon>Pentapetalae</taxon>
        <taxon>rosids</taxon>
        <taxon>Vitales</taxon>
        <taxon>Vitaceae</taxon>
        <taxon>Viteae</taxon>
        <taxon>Vitis</taxon>
    </lineage>
</organism>
<dbReference type="GO" id="GO:0003676">
    <property type="term" value="F:nucleic acid binding"/>
    <property type="evidence" value="ECO:0007669"/>
    <property type="project" value="InterPro"/>
</dbReference>
<evidence type="ECO:0000313" key="2">
    <source>
        <dbReference type="EMBL" id="RVW36984.1"/>
    </source>
</evidence>
<dbReference type="Gene3D" id="3.30.420.10">
    <property type="entry name" value="Ribonuclease H-like superfamily/Ribonuclease H"/>
    <property type="match status" value="2"/>
</dbReference>
<dbReference type="InterPro" id="IPR041577">
    <property type="entry name" value="RT_RNaseH_2"/>
</dbReference>
<dbReference type="CDD" id="cd09279">
    <property type="entry name" value="RNase_HI_like"/>
    <property type="match status" value="1"/>
</dbReference>
<dbReference type="InterPro" id="IPR043128">
    <property type="entry name" value="Rev_trsase/Diguanyl_cyclase"/>
</dbReference>